<feature type="chain" id="PRO_5045960319" evidence="1">
    <location>
        <begin position="22"/>
        <end position="187"/>
    </location>
</feature>
<evidence type="ECO:0000256" key="1">
    <source>
        <dbReference type="SAM" id="SignalP"/>
    </source>
</evidence>
<keyword evidence="1" id="KW-0732">Signal</keyword>
<dbReference type="PROSITE" id="PS51257">
    <property type="entry name" value="PROKAR_LIPOPROTEIN"/>
    <property type="match status" value="1"/>
</dbReference>
<dbReference type="RefSeq" id="WP_188773846.1">
    <property type="nucleotide sequence ID" value="NZ_BMMB01000001.1"/>
</dbReference>
<accession>A0ABU1IZL8</accession>
<feature type="signal peptide" evidence="1">
    <location>
        <begin position="1"/>
        <end position="21"/>
    </location>
</feature>
<evidence type="ECO:0000313" key="2">
    <source>
        <dbReference type="EMBL" id="MDR6244445.1"/>
    </source>
</evidence>
<dbReference type="Proteomes" id="UP001185028">
    <property type="component" value="Unassembled WGS sequence"/>
</dbReference>
<reference evidence="2 3" key="1">
    <citation type="submission" date="2023-07" db="EMBL/GenBank/DDBJ databases">
        <title>Genomic Encyclopedia of Type Strains, Phase IV (KMG-IV): sequencing the most valuable type-strain genomes for metagenomic binning, comparative biology and taxonomic classification.</title>
        <authorList>
            <person name="Goeker M."/>
        </authorList>
    </citation>
    <scope>NUCLEOTIDE SEQUENCE [LARGE SCALE GENOMIC DNA]</scope>
    <source>
        <strain evidence="2 3">DSM 22170</strain>
    </source>
</reference>
<protein>
    <submittedName>
        <fullName evidence="2">ABC-type glycerol-3-phosphate transport system substrate-binding protein</fullName>
    </submittedName>
</protein>
<organism evidence="2 3">
    <name type="scientific">Paenibacillus hunanensis</name>
    <dbReference type="NCBI Taxonomy" id="539262"/>
    <lineage>
        <taxon>Bacteria</taxon>
        <taxon>Bacillati</taxon>
        <taxon>Bacillota</taxon>
        <taxon>Bacilli</taxon>
        <taxon>Bacillales</taxon>
        <taxon>Paenibacillaceae</taxon>
        <taxon>Paenibacillus</taxon>
    </lineage>
</organism>
<gene>
    <name evidence="2" type="ORF">JOC58_002338</name>
</gene>
<keyword evidence="3" id="KW-1185">Reference proteome</keyword>
<comment type="caution">
    <text evidence="2">The sequence shown here is derived from an EMBL/GenBank/DDBJ whole genome shotgun (WGS) entry which is preliminary data.</text>
</comment>
<evidence type="ECO:0000313" key="3">
    <source>
        <dbReference type="Proteomes" id="UP001185028"/>
    </source>
</evidence>
<sequence>MKAWVKGIVCALAISMIAILAGCGGSTESAADPNHVQIFIMGKDGFPQEFADQIGKNLQQKLGNNMTVTVSTTPVYSPEKLVLEYVDRTDDIVILPEADMKGYAVNGGHMVLDKDFDATKYKDGVTKGAANVDDTDPAKQTEHLFAIPVSQMSSFKAIGYKADDLYATIPIFANHDKAVKVLKALTD</sequence>
<name>A0ABU1IZL8_9BACL</name>
<dbReference type="EMBL" id="JAVDQH010000008">
    <property type="protein sequence ID" value="MDR6244445.1"/>
    <property type="molecule type" value="Genomic_DNA"/>
</dbReference>
<proteinExistence type="predicted"/>